<dbReference type="AlphaFoldDB" id="A0A419V7B4"/>
<reference evidence="2 3" key="1">
    <citation type="submission" date="2018-09" db="EMBL/GenBank/DDBJ databases">
        <title>Genomic Encyclopedia of Archaeal and Bacterial Type Strains, Phase II (KMG-II): from individual species to whole genera.</title>
        <authorList>
            <person name="Goeker M."/>
        </authorList>
    </citation>
    <scope>NUCLEOTIDE SEQUENCE [LARGE SCALE GENOMIC DNA]</scope>
    <source>
        <strain evidence="2 3">DSM 17008</strain>
    </source>
</reference>
<dbReference type="Proteomes" id="UP000285120">
    <property type="component" value="Unassembled WGS sequence"/>
</dbReference>
<dbReference type="OrthoDB" id="9808690at2"/>
<evidence type="ECO:0000313" key="3">
    <source>
        <dbReference type="Proteomes" id="UP000285120"/>
    </source>
</evidence>
<dbReference type="Pfam" id="PF13630">
    <property type="entry name" value="SdpI"/>
    <property type="match status" value="1"/>
</dbReference>
<proteinExistence type="predicted"/>
<sequence length="115" mass="13145">MENVFYALINMGSACLFTALAIPLFKEKVKMISLYGVRFPQSYESEEKWFRINKYGGRRMIIWSVPLFAAGITALFLPPLEEANELIFSLLPLIIVIPAVESYLYARKIHHSEGT</sequence>
<protein>
    <submittedName>
        <fullName evidence="2">SdpI/YhfL family protein</fullName>
    </submittedName>
</protein>
<feature type="transmembrane region" description="Helical" evidence="1">
    <location>
        <begin position="86"/>
        <end position="106"/>
    </location>
</feature>
<evidence type="ECO:0000256" key="1">
    <source>
        <dbReference type="SAM" id="Phobius"/>
    </source>
</evidence>
<comment type="caution">
    <text evidence="2">The sequence shown here is derived from an EMBL/GenBank/DDBJ whole genome shotgun (WGS) entry which is preliminary data.</text>
</comment>
<keyword evidence="3" id="KW-1185">Reference proteome</keyword>
<evidence type="ECO:0000313" key="2">
    <source>
        <dbReference type="EMBL" id="RKD75961.1"/>
    </source>
</evidence>
<accession>A0A419V7B4</accession>
<keyword evidence="1" id="KW-0812">Transmembrane</keyword>
<dbReference type="EMBL" id="RAPK01000006">
    <property type="protein sequence ID" value="RKD75961.1"/>
    <property type="molecule type" value="Genomic_DNA"/>
</dbReference>
<name>A0A419V7B4_9BACL</name>
<dbReference type="InterPro" id="IPR025962">
    <property type="entry name" value="SdpI/YhfL"/>
</dbReference>
<keyword evidence="1" id="KW-0472">Membrane</keyword>
<gene>
    <name evidence="2" type="ORF">ATL39_0171</name>
</gene>
<feature type="transmembrane region" description="Helical" evidence="1">
    <location>
        <begin position="60"/>
        <end position="80"/>
    </location>
</feature>
<organism evidence="2 3">
    <name type="scientific">Sinobaca qinghaiensis</name>
    <dbReference type="NCBI Taxonomy" id="342944"/>
    <lineage>
        <taxon>Bacteria</taxon>
        <taxon>Bacillati</taxon>
        <taxon>Bacillota</taxon>
        <taxon>Bacilli</taxon>
        <taxon>Bacillales</taxon>
        <taxon>Sporolactobacillaceae</taxon>
        <taxon>Sinobaca</taxon>
    </lineage>
</organism>
<keyword evidence="1" id="KW-1133">Transmembrane helix</keyword>
<feature type="transmembrane region" description="Helical" evidence="1">
    <location>
        <begin position="6"/>
        <end position="25"/>
    </location>
</feature>
<dbReference type="RefSeq" id="WP_120191383.1">
    <property type="nucleotide sequence ID" value="NZ_RAPK01000006.1"/>
</dbReference>